<feature type="chain" id="PRO_5045252356" evidence="7">
    <location>
        <begin position="29"/>
        <end position="721"/>
    </location>
</feature>
<evidence type="ECO:0000313" key="9">
    <source>
        <dbReference type="EMBL" id="MDQ2068393.1"/>
    </source>
</evidence>
<dbReference type="InterPro" id="IPR004447">
    <property type="entry name" value="Peptidase_S41A"/>
</dbReference>
<dbReference type="EMBL" id="JAVDDT010000001">
    <property type="protein sequence ID" value="MDQ2068393.1"/>
    <property type="molecule type" value="Genomic_DNA"/>
</dbReference>
<evidence type="ECO:0000256" key="2">
    <source>
        <dbReference type="ARBA" id="ARBA00022670"/>
    </source>
</evidence>
<protein>
    <submittedName>
        <fullName evidence="9">Carboxy terminal-processing peptidase</fullName>
        <ecNumber evidence="9">3.4.21.102</ecNumber>
    </submittedName>
</protein>
<dbReference type="Proteomes" id="UP001239019">
    <property type="component" value="Unassembled WGS sequence"/>
</dbReference>
<dbReference type="SMART" id="SM00245">
    <property type="entry name" value="TSPc"/>
    <property type="match status" value="1"/>
</dbReference>
<dbReference type="NCBIfam" id="TIGR00225">
    <property type="entry name" value="prc"/>
    <property type="match status" value="1"/>
</dbReference>
<organism evidence="9 10">
    <name type="scientific">Natronospira bacteriovora</name>
    <dbReference type="NCBI Taxonomy" id="3069753"/>
    <lineage>
        <taxon>Bacteria</taxon>
        <taxon>Pseudomonadati</taxon>
        <taxon>Pseudomonadota</taxon>
        <taxon>Gammaproteobacteria</taxon>
        <taxon>Natronospirales</taxon>
        <taxon>Natronospiraceae</taxon>
        <taxon>Natronospira</taxon>
    </lineage>
</organism>
<keyword evidence="7" id="KW-0732">Signal</keyword>
<dbReference type="SMART" id="SM00228">
    <property type="entry name" value="PDZ"/>
    <property type="match status" value="1"/>
</dbReference>
<comment type="caution">
    <text evidence="9">The sequence shown here is derived from an EMBL/GenBank/DDBJ whole genome shotgun (WGS) entry which is preliminary data.</text>
</comment>
<dbReference type="Pfam" id="PF11818">
    <property type="entry name" value="DUF3340"/>
    <property type="match status" value="1"/>
</dbReference>
<reference evidence="9 10" key="1">
    <citation type="submission" date="2023-08" db="EMBL/GenBank/DDBJ databases">
        <title>Whole-genome sequencing of halo(alkali)philic microorganisms from hypersaline lakes.</title>
        <authorList>
            <person name="Sorokin D.Y."/>
            <person name="Abbas B."/>
            <person name="Merkel A.Y."/>
        </authorList>
    </citation>
    <scope>NUCLEOTIDE SEQUENCE [LARGE SCALE GENOMIC DNA]</scope>
    <source>
        <strain evidence="9 10">AB-CW4</strain>
    </source>
</reference>
<dbReference type="Pfam" id="PF17804">
    <property type="entry name" value="TSP_NTD"/>
    <property type="match status" value="1"/>
</dbReference>
<dbReference type="Pfam" id="PF03572">
    <property type="entry name" value="Peptidase_S41"/>
    <property type="match status" value="1"/>
</dbReference>
<dbReference type="InterPro" id="IPR040573">
    <property type="entry name" value="TSP_N"/>
</dbReference>
<dbReference type="Gene3D" id="3.90.226.10">
    <property type="entry name" value="2-enoyl-CoA Hydratase, Chain A, domain 1"/>
    <property type="match status" value="1"/>
</dbReference>
<comment type="similarity">
    <text evidence="1 5">Belongs to the peptidase S41A family.</text>
</comment>
<dbReference type="SUPFAM" id="SSF50156">
    <property type="entry name" value="PDZ domain-like"/>
    <property type="match status" value="1"/>
</dbReference>
<evidence type="ECO:0000256" key="3">
    <source>
        <dbReference type="ARBA" id="ARBA00022801"/>
    </source>
</evidence>
<dbReference type="EC" id="3.4.21.102" evidence="9"/>
<evidence type="ECO:0000259" key="8">
    <source>
        <dbReference type="PROSITE" id="PS50106"/>
    </source>
</evidence>
<evidence type="ECO:0000256" key="1">
    <source>
        <dbReference type="ARBA" id="ARBA00009179"/>
    </source>
</evidence>
<dbReference type="CDD" id="cd06782">
    <property type="entry name" value="cpPDZ_CPP-like"/>
    <property type="match status" value="1"/>
</dbReference>
<keyword evidence="4 5" id="KW-0720">Serine protease</keyword>
<dbReference type="InterPro" id="IPR020992">
    <property type="entry name" value="Tail_Prtase_C"/>
</dbReference>
<dbReference type="SUPFAM" id="SSF52096">
    <property type="entry name" value="ClpP/crotonase"/>
    <property type="match status" value="1"/>
</dbReference>
<dbReference type="RefSeq" id="WP_306726884.1">
    <property type="nucleotide sequence ID" value="NZ_JAVDDT010000001.1"/>
</dbReference>
<sequence>MPRKLKTALTLFALALTGTVLLGQPSHAEGKDVCGVPALENGNGNGEPLSPSEQQLFLDRVVTGLLEQHHLNAHRFDDRLAREVLENFIERTDPGRYYLTQSDVDEFRHRHNELLKNSDRHGTGQRIELAFEFFERFRERVNERIAFSTRFLEEAPDLDGNEELPIDRSEADWAASEAELDSLWAKRVKNDVIGLTLAGREWDDIADTLTRRYQNLRRNVSQSSRNDVFEMFMNAHTLTLDPHTAYFSPRNMEEFEIRMSLSLEGIGAALQSMDEYVTITEILPGGPADKDGTLRPQDRITGVAARDKCEIVDIVGWRVDDAVQLIRGPEGTKVRLRYLPADSVPGDPEKTIELVRSEVQLEQQAARKLIRDVELNGESHRIGVIQIPTFYMDFQARREGKEDYRSTTRDVRRLLRELKEEEVDGLLVDLRNNGGGSLMEATELAGVFLDSGPVVQLLDSRGNLEIAANPDDGREWDGPLGVMINRFSASASEIFAGAIQDYGRGVVIGSPSYGKGTIQNLFDLDRFSNQGEAGQLKFTIGKFYRVNGDSMQHRGVLPDVQLPSAVSLDDFGESTKDNALPWDQIDAADYDGEPIPRSLIEALGEAHGKRASSDIDFSTLVDDIRQYREVQERKSISLNLETRKQEQDQLRERRLAQENVRRAARGEAALEDMEEDSETTGDPDILLTESARIVANLAALLPQYAEHESRFAARRQALRQE</sequence>
<feature type="compositionally biased region" description="Acidic residues" evidence="6">
    <location>
        <begin position="669"/>
        <end position="681"/>
    </location>
</feature>
<evidence type="ECO:0000256" key="4">
    <source>
        <dbReference type="ARBA" id="ARBA00022825"/>
    </source>
</evidence>
<feature type="signal peptide" evidence="7">
    <location>
        <begin position="1"/>
        <end position="28"/>
    </location>
</feature>
<dbReference type="PROSITE" id="PS50106">
    <property type="entry name" value="PDZ"/>
    <property type="match status" value="1"/>
</dbReference>
<evidence type="ECO:0000256" key="6">
    <source>
        <dbReference type="SAM" id="MobiDB-lite"/>
    </source>
</evidence>
<dbReference type="InterPro" id="IPR001478">
    <property type="entry name" value="PDZ"/>
</dbReference>
<feature type="region of interest" description="Disordered" evidence="6">
    <location>
        <begin position="663"/>
        <end position="683"/>
    </location>
</feature>
<keyword evidence="3 5" id="KW-0378">Hydrolase</keyword>
<dbReference type="GO" id="GO:0004252">
    <property type="term" value="F:serine-type endopeptidase activity"/>
    <property type="evidence" value="ECO:0007669"/>
    <property type="project" value="UniProtKB-EC"/>
</dbReference>
<dbReference type="InterPro" id="IPR029045">
    <property type="entry name" value="ClpP/crotonase-like_dom_sf"/>
</dbReference>
<dbReference type="InterPro" id="IPR036034">
    <property type="entry name" value="PDZ_sf"/>
</dbReference>
<accession>A0ABU0W396</accession>
<evidence type="ECO:0000256" key="5">
    <source>
        <dbReference type="RuleBase" id="RU004404"/>
    </source>
</evidence>
<proteinExistence type="inferred from homology"/>
<dbReference type="InterPro" id="IPR005151">
    <property type="entry name" value="Tail-specific_protease"/>
</dbReference>
<keyword evidence="2 5" id="KW-0645">Protease</keyword>
<dbReference type="PANTHER" id="PTHR32060">
    <property type="entry name" value="TAIL-SPECIFIC PROTEASE"/>
    <property type="match status" value="1"/>
</dbReference>
<dbReference type="PANTHER" id="PTHR32060:SF22">
    <property type="entry name" value="CARBOXYL-TERMINAL-PROCESSING PEPTIDASE 3, CHLOROPLASTIC"/>
    <property type="match status" value="1"/>
</dbReference>
<gene>
    <name evidence="9" type="ORF">RBH19_00715</name>
</gene>
<evidence type="ECO:0000313" key="10">
    <source>
        <dbReference type="Proteomes" id="UP001239019"/>
    </source>
</evidence>
<feature type="domain" description="PDZ" evidence="8">
    <location>
        <begin position="256"/>
        <end position="327"/>
    </location>
</feature>
<dbReference type="Gene3D" id="2.30.42.10">
    <property type="match status" value="1"/>
</dbReference>
<evidence type="ECO:0000256" key="7">
    <source>
        <dbReference type="SAM" id="SignalP"/>
    </source>
</evidence>
<keyword evidence="10" id="KW-1185">Reference proteome</keyword>
<dbReference type="CDD" id="cd07560">
    <property type="entry name" value="Peptidase_S41_CPP"/>
    <property type="match status" value="1"/>
</dbReference>
<name>A0ABU0W396_9GAMM</name>
<dbReference type="Pfam" id="PF00595">
    <property type="entry name" value="PDZ"/>
    <property type="match status" value="1"/>
</dbReference>